<feature type="signal peptide" evidence="16">
    <location>
        <begin position="1"/>
        <end position="19"/>
    </location>
</feature>
<dbReference type="AlphaFoldDB" id="G0SFU2"/>
<evidence type="ECO:0000256" key="11">
    <source>
        <dbReference type="ARBA" id="ARBA00023277"/>
    </source>
</evidence>
<dbReference type="GO" id="GO:0030245">
    <property type="term" value="P:cellulose catabolic process"/>
    <property type="evidence" value="ECO:0007669"/>
    <property type="project" value="UniProtKB-KW"/>
</dbReference>
<evidence type="ECO:0000256" key="15">
    <source>
        <dbReference type="ARBA" id="ARBA00047174"/>
    </source>
</evidence>
<evidence type="ECO:0000259" key="17">
    <source>
        <dbReference type="Pfam" id="PF03443"/>
    </source>
</evidence>
<evidence type="ECO:0000313" key="19">
    <source>
        <dbReference type="Proteomes" id="UP000008066"/>
    </source>
</evidence>
<comment type="cofactor">
    <cofactor evidence="1">
        <name>Cu(2+)</name>
        <dbReference type="ChEBI" id="CHEBI:29036"/>
    </cofactor>
</comment>
<proteinExistence type="inferred from homology"/>
<name>G0SFU2_CHATD</name>
<comment type="similarity">
    <text evidence="13">Belongs to the polysaccharide monooxygenase AA9 family.</text>
</comment>
<dbReference type="GO" id="GO:0005576">
    <property type="term" value="C:extracellular region"/>
    <property type="evidence" value="ECO:0007669"/>
    <property type="project" value="UniProtKB-SubCell"/>
</dbReference>
<dbReference type="EC" id="1.14.99.56" evidence="15"/>
<evidence type="ECO:0000256" key="12">
    <source>
        <dbReference type="ARBA" id="ARBA00023326"/>
    </source>
</evidence>
<comment type="subcellular location">
    <subcellularLocation>
        <location evidence="2">Secreted</location>
    </subcellularLocation>
</comment>
<evidence type="ECO:0000256" key="3">
    <source>
        <dbReference type="ARBA" id="ARBA00022525"/>
    </source>
</evidence>
<evidence type="ECO:0000256" key="1">
    <source>
        <dbReference type="ARBA" id="ARBA00001973"/>
    </source>
</evidence>
<dbReference type="eggNOG" id="ENOG502RXMI">
    <property type="taxonomic scope" value="Eukaryota"/>
</dbReference>
<organism evidence="19">
    <name type="scientific">Chaetomium thermophilum (strain DSM 1495 / CBS 144.50 / IMI 039719)</name>
    <name type="common">Thermochaetoides thermophila</name>
    <dbReference type="NCBI Taxonomy" id="759272"/>
    <lineage>
        <taxon>Eukaryota</taxon>
        <taxon>Fungi</taxon>
        <taxon>Dikarya</taxon>
        <taxon>Ascomycota</taxon>
        <taxon>Pezizomycotina</taxon>
        <taxon>Sordariomycetes</taxon>
        <taxon>Sordariomycetidae</taxon>
        <taxon>Sordariales</taxon>
        <taxon>Chaetomiaceae</taxon>
        <taxon>Thermochaetoides</taxon>
    </lineage>
</organism>
<comment type="catalytic activity">
    <reaction evidence="14">
        <text>[(1-&gt;4)-beta-D-glucosyl]n+m + reduced acceptor + O2 = 4-dehydro-beta-D-glucosyl-[(1-&gt;4)-beta-D-glucosyl]n-1 + [(1-&gt;4)-beta-D-glucosyl]m + acceptor + H2O.</text>
        <dbReference type="EC" id="1.14.99.56"/>
    </reaction>
</comment>
<evidence type="ECO:0000256" key="2">
    <source>
        <dbReference type="ARBA" id="ARBA00004613"/>
    </source>
</evidence>
<keyword evidence="10" id="KW-1015">Disulfide bond</keyword>
<keyword evidence="12" id="KW-0624">Polysaccharide degradation</keyword>
<evidence type="ECO:0000256" key="5">
    <source>
        <dbReference type="ARBA" id="ARBA00022729"/>
    </source>
</evidence>
<reference evidence="18 19" key="1">
    <citation type="journal article" date="2011" name="Cell">
        <title>Insight into structure and assembly of the nuclear pore complex by utilizing the genome of a eukaryotic thermophile.</title>
        <authorList>
            <person name="Amlacher S."/>
            <person name="Sarges P."/>
            <person name="Flemming D."/>
            <person name="van Noort V."/>
            <person name="Kunze R."/>
            <person name="Devos D.P."/>
            <person name="Arumugam M."/>
            <person name="Bork P."/>
            <person name="Hurt E."/>
        </authorList>
    </citation>
    <scope>NUCLEOTIDE SEQUENCE [LARGE SCALE GENOMIC DNA]</scope>
    <source>
        <strain evidence="19">DSM 1495 / CBS 144.50 / IMI 039719</strain>
    </source>
</reference>
<evidence type="ECO:0000256" key="14">
    <source>
        <dbReference type="ARBA" id="ARBA00045077"/>
    </source>
</evidence>
<evidence type="ECO:0000256" key="7">
    <source>
        <dbReference type="ARBA" id="ARBA00023002"/>
    </source>
</evidence>
<keyword evidence="9" id="KW-0503">Monooxygenase</keyword>
<dbReference type="HOGENOM" id="CLU_031730_0_0_1"/>
<evidence type="ECO:0000256" key="16">
    <source>
        <dbReference type="SAM" id="SignalP"/>
    </source>
</evidence>
<dbReference type="PANTHER" id="PTHR33353:SF17">
    <property type="entry name" value="ENDO-BETA-1,4-GLUCANASE D"/>
    <property type="match status" value="1"/>
</dbReference>
<dbReference type="STRING" id="759272.G0SFU2"/>
<sequence>MLSLPLTTLTLTLLPVVSAHTMLYGVSVNSEPLLDGRNRSIRTPLTNSPVKDLASPDLVCNTRGGVPVPEFVEVNAGDTLTFRWFHWNPDDPNDILDPSHKGAILTYIAEYTEGDGRGPRWTKIHQEGFDGGEWATIKMRANGGRVQVELPRNLAPGRYLIRQELLALHMADFRGDDPEHPDKGAESYPNCVQVEVGGNGKARPDQGFDFNEGYTYGDKGLFFNIYIPFEKYTPPGPVVWTGE</sequence>
<keyword evidence="5 16" id="KW-0732">Signal</keyword>
<dbReference type="GO" id="GO:0004497">
    <property type="term" value="F:monooxygenase activity"/>
    <property type="evidence" value="ECO:0007669"/>
    <property type="project" value="UniProtKB-KW"/>
</dbReference>
<keyword evidence="6" id="KW-0136">Cellulose degradation</keyword>
<evidence type="ECO:0000256" key="8">
    <source>
        <dbReference type="ARBA" id="ARBA00023008"/>
    </source>
</evidence>
<evidence type="ECO:0000256" key="10">
    <source>
        <dbReference type="ARBA" id="ARBA00023157"/>
    </source>
</evidence>
<keyword evidence="4" id="KW-0479">Metal-binding</keyword>
<evidence type="ECO:0000256" key="4">
    <source>
        <dbReference type="ARBA" id="ARBA00022723"/>
    </source>
</evidence>
<keyword evidence="8" id="KW-0186">Copper</keyword>
<gene>
    <name evidence="18" type="ORF">CTHT_0072140</name>
</gene>
<dbReference type="EMBL" id="GL988047">
    <property type="protein sequence ID" value="EGS17857.1"/>
    <property type="molecule type" value="Genomic_DNA"/>
</dbReference>
<dbReference type="SMR" id="G0SFU2"/>
<accession>G0SFU2</accession>
<evidence type="ECO:0000256" key="9">
    <source>
        <dbReference type="ARBA" id="ARBA00023033"/>
    </source>
</evidence>
<feature type="chain" id="PRO_5003409195" description="lytic cellulose monooxygenase (C4-dehydrogenating)" evidence="16">
    <location>
        <begin position="20"/>
        <end position="243"/>
    </location>
</feature>
<dbReference type="OMA" id="YIDSPPN"/>
<protein>
    <recommendedName>
        <fullName evidence="15">lytic cellulose monooxygenase (C4-dehydrogenating)</fullName>
        <ecNumber evidence="15">1.14.99.56</ecNumber>
    </recommendedName>
</protein>
<evidence type="ECO:0000256" key="6">
    <source>
        <dbReference type="ARBA" id="ARBA00023001"/>
    </source>
</evidence>
<keyword evidence="7" id="KW-0560">Oxidoreductase</keyword>
<dbReference type="KEGG" id="cthr:CTHT_0072140"/>
<dbReference type="GeneID" id="18261252"/>
<keyword evidence="11" id="KW-0119">Carbohydrate metabolism</keyword>
<keyword evidence="19" id="KW-1185">Reference proteome</keyword>
<dbReference type="Gene3D" id="2.70.50.70">
    <property type="match status" value="1"/>
</dbReference>
<dbReference type="Pfam" id="PF03443">
    <property type="entry name" value="AA9"/>
    <property type="match status" value="1"/>
</dbReference>
<dbReference type="PANTHER" id="PTHR33353">
    <property type="entry name" value="PUTATIVE (AFU_ORTHOLOGUE AFUA_1G12560)-RELATED"/>
    <property type="match status" value="1"/>
</dbReference>
<dbReference type="InterPro" id="IPR005103">
    <property type="entry name" value="AA9_LPMO"/>
</dbReference>
<dbReference type="GO" id="GO:0046872">
    <property type="term" value="F:metal ion binding"/>
    <property type="evidence" value="ECO:0007669"/>
    <property type="project" value="UniProtKB-KW"/>
</dbReference>
<evidence type="ECO:0000256" key="13">
    <source>
        <dbReference type="ARBA" id="ARBA00044502"/>
    </source>
</evidence>
<dbReference type="RefSeq" id="XP_006697475.1">
    <property type="nucleotide sequence ID" value="XM_006697412.1"/>
</dbReference>
<dbReference type="CDD" id="cd21175">
    <property type="entry name" value="LPMO_AA9"/>
    <property type="match status" value="1"/>
</dbReference>
<dbReference type="InterPro" id="IPR049892">
    <property type="entry name" value="AA9"/>
</dbReference>
<feature type="domain" description="Auxiliary Activity family 9 catalytic" evidence="17">
    <location>
        <begin position="38"/>
        <end position="227"/>
    </location>
</feature>
<dbReference type="OrthoDB" id="2525337at2759"/>
<dbReference type="Proteomes" id="UP000008066">
    <property type="component" value="Unassembled WGS sequence"/>
</dbReference>
<evidence type="ECO:0000313" key="18">
    <source>
        <dbReference type="EMBL" id="EGS17857.1"/>
    </source>
</evidence>
<keyword evidence="3" id="KW-0964">Secreted</keyword>